<reference evidence="2" key="1">
    <citation type="journal article" date="2015" name="Nature">
        <title>Complex archaea that bridge the gap between prokaryotes and eukaryotes.</title>
        <authorList>
            <person name="Spang A."/>
            <person name="Saw J.H."/>
            <person name="Jorgensen S.L."/>
            <person name="Zaremba-Niedzwiedzka K."/>
            <person name="Martijn J."/>
            <person name="Lind A.E."/>
            <person name="van Eijk R."/>
            <person name="Schleper C."/>
            <person name="Guy L."/>
            <person name="Ettema T.J."/>
        </authorList>
    </citation>
    <scope>NUCLEOTIDE SEQUENCE</scope>
</reference>
<dbReference type="EMBL" id="LAZR01004506">
    <property type="protein sequence ID" value="KKN07989.1"/>
    <property type="molecule type" value="Genomic_DNA"/>
</dbReference>
<name>A0A0F9MQK4_9ZZZZ</name>
<sequence length="122" mass="14757">MNKWEVFKQMMKVGMLLTIMFIVFQVGVMYLNYLNEYEEGNLITFFTYKEEETYNTFMGTASESFLYKASLYNKIVRTVYVAMFFFVMFEIFDYKEKPEEHWATILREKLEKISKKVGDDDE</sequence>
<feature type="transmembrane region" description="Helical" evidence="1">
    <location>
        <begin position="12"/>
        <end position="33"/>
    </location>
</feature>
<keyword evidence="1" id="KW-0812">Transmembrane</keyword>
<proteinExistence type="predicted"/>
<dbReference type="AlphaFoldDB" id="A0A0F9MQK4"/>
<evidence type="ECO:0000313" key="2">
    <source>
        <dbReference type="EMBL" id="KKN07989.1"/>
    </source>
</evidence>
<organism evidence="2">
    <name type="scientific">marine sediment metagenome</name>
    <dbReference type="NCBI Taxonomy" id="412755"/>
    <lineage>
        <taxon>unclassified sequences</taxon>
        <taxon>metagenomes</taxon>
        <taxon>ecological metagenomes</taxon>
    </lineage>
</organism>
<accession>A0A0F9MQK4</accession>
<gene>
    <name evidence="2" type="ORF">LCGC14_1061330</name>
</gene>
<evidence type="ECO:0000256" key="1">
    <source>
        <dbReference type="SAM" id="Phobius"/>
    </source>
</evidence>
<keyword evidence="1" id="KW-0472">Membrane</keyword>
<comment type="caution">
    <text evidence="2">The sequence shown here is derived from an EMBL/GenBank/DDBJ whole genome shotgun (WGS) entry which is preliminary data.</text>
</comment>
<protein>
    <submittedName>
        <fullName evidence="2">Uncharacterized protein</fullName>
    </submittedName>
</protein>
<feature type="transmembrane region" description="Helical" evidence="1">
    <location>
        <begin position="75"/>
        <end position="92"/>
    </location>
</feature>
<keyword evidence="1" id="KW-1133">Transmembrane helix</keyword>